<dbReference type="PRINTS" id="PR00396">
    <property type="entry name" value="SHIGARICIN"/>
</dbReference>
<sequence>MSHTDLLPTPRHRTRRITVGSIVAAVLLSVVATLLGPLGAVQSADAAGNPRWKIGDRNSYLNFIGAIRWAVNSGHHESVPGTGYRIMHTDAGANRRYINVDVEIQHNQRFVTLRLRASDLYVMGWWGGDRGHERYYYLDRDQDMPSNSESAGFGENYNDLEQAAGVTRYNMQYNPHNFDQAVYTLIRGGNRRDRAHAVLTMAQAVSEATRFRPIMNYFGLLNADDLHPTGLDPHYVDMQNTWGQGSKRYNQMLSGQHSDSPDSAYKIWRFDKNTRQWIQTSLVSAALYAIYYLQVAKGV</sequence>
<evidence type="ECO:0008006" key="3">
    <source>
        <dbReference type="Google" id="ProtNLM"/>
    </source>
</evidence>
<dbReference type="SUPFAM" id="SSF56371">
    <property type="entry name" value="Ribosome inactivating proteins (RIP)"/>
    <property type="match status" value="1"/>
</dbReference>
<dbReference type="InterPro" id="IPR001574">
    <property type="entry name" value="Ribosome_inactivat_prot"/>
</dbReference>
<dbReference type="InterPro" id="IPR016138">
    <property type="entry name" value="Ribosome_inactivat_prot_sub1"/>
</dbReference>
<dbReference type="InterPro" id="IPR036041">
    <property type="entry name" value="Ribosome-inact_prot_sf"/>
</dbReference>
<protein>
    <recommendedName>
        <fullName evidence="3">Ribosome inactivating protein</fullName>
    </recommendedName>
</protein>
<accession>A0ABP7HJV9</accession>
<dbReference type="PANTHER" id="PTHR33453">
    <property type="match status" value="1"/>
</dbReference>
<gene>
    <name evidence="1" type="ORF">GCM10022403_030150</name>
</gene>
<dbReference type="InterPro" id="IPR017989">
    <property type="entry name" value="Ribosome_inactivat_1/2"/>
</dbReference>
<evidence type="ECO:0000313" key="1">
    <source>
        <dbReference type="EMBL" id="GAA3794250.1"/>
    </source>
</evidence>
<proteinExistence type="predicted"/>
<name>A0ABP7HJV9_9ACTN</name>
<organism evidence="1 2">
    <name type="scientific">Streptomyces coacervatus</name>
    <dbReference type="NCBI Taxonomy" id="647381"/>
    <lineage>
        <taxon>Bacteria</taxon>
        <taxon>Bacillati</taxon>
        <taxon>Actinomycetota</taxon>
        <taxon>Actinomycetes</taxon>
        <taxon>Kitasatosporales</taxon>
        <taxon>Streptomycetaceae</taxon>
        <taxon>Streptomyces</taxon>
    </lineage>
</organism>
<dbReference type="Gene3D" id="3.40.420.10">
    <property type="entry name" value="Ricin (A subunit), domain 1"/>
    <property type="match status" value="1"/>
</dbReference>
<dbReference type="PANTHER" id="PTHR33453:SF34">
    <property type="entry name" value="RIBOSOME-INACTIVATING PROTEIN"/>
    <property type="match status" value="1"/>
</dbReference>
<dbReference type="RefSeq" id="WP_275779232.1">
    <property type="nucleotide sequence ID" value="NZ_BAABDE010000015.1"/>
</dbReference>
<evidence type="ECO:0000313" key="2">
    <source>
        <dbReference type="Proteomes" id="UP001501009"/>
    </source>
</evidence>
<dbReference type="Pfam" id="PF00161">
    <property type="entry name" value="RIP"/>
    <property type="match status" value="1"/>
</dbReference>
<dbReference type="EMBL" id="BAABDE010000015">
    <property type="protein sequence ID" value="GAA3794250.1"/>
    <property type="molecule type" value="Genomic_DNA"/>
</dbReference>
<reference evidence="2" key="1">
    <citation type="journal article" date="2019" name="Int. J. Syst. Evol. Microbiol.">
        <title>The Global Catalogue of Microorganisms (GCM) 10K type strain sequencing project: providing services to taxonomists for standard genome sequencing and annotation.</title>
        <authorList>
            <consortium name="The Broad Institute Genomics Platform"/>
            <consortium name="The Broad Institute Genome Sequencing Center for Infectious Disease"/>
            <person name="Wu L."/>
            <person name="Ma J."/>
        </authorList>
    </citation>
    <scope>NUCLEOTIDE SEQUENCE [LARGE SCALE GENOMIC DNA]</scope>
    <source>
        <strain evidence="2">JCM 17138</strain>
    </source>
</reference>
<keyword evidence="2" id="KW-1185">Reference proteome</keyword>
<dbReference type="Proteomes" id="UP001501009">
    <property type="component" value="Unassembled WGS sequence"/>
</dbReference>
<comment type="caution">
    <text evidence="1">The sequence shown here is derived from an EMBL/GenBank/DDBJ whole genome shotgun (WGS) entry which is preliminary data.</text>
</comment>